<name>A0AAV7JP18_9METZ</name>
<sequence length="281" mass="31953">MLTASEGTAAAKLPKLDSLKRTIQRQRACVLSAPVEPTALAKFLIFGTRGYRWTLQQSKIWLADDTFKTVPLLFAQVYVVHGVHRGYDPMKTGHLLRSLFVLLPNKTKDTSLRMWEQIHLLCPLAQPEQILLDFEKGAINSFEHVWPNTVVKCCFFHQTQNTWRHVQSDCTHNRELAMRPLKIPTLEFARPADVPDLFEQVSMDLPLTSEIGELVDYFERTYIGRTLATGHHVAATFPIGLWNYHFSTPFGLPRTTNAVEAWHRSFNATVGCHHPPYGSSS</sequence>
<organism evidence="2 3">
    <name type="scientific">Oopsacas minuta</name>
    <dbReference type="NCBI Taxonomy" id="111878"/>
    <lineage>
        <taxon>Eukaryota</taxon>
        <taxon>Metazoa</taxon>
        <taxon>Porifera</taxon>
        <taxon>Hexactinellida</taxon>
        <taxon>Hexasterophora</taxon>
        <taxon>Lyssacinosida</taxon>
        <taxon>Leucopsacidae</taxon>
        <taxon>Oopsacas</taxon>
    </lineage>
</organism>
<proteinExistence type="predicted"/>
<accession>A0AAV7JP18</accession>
<evidence type="ECO:0000313" key="2">
    <source>
        <dbReference type="EMBL" id="KAI6650141.1"/>
    </source>
</evidence>
<feature type="domain" description="MULE transposase" evidence="1">
    <location>
        <begin position="61"/>
        <end position="161"/>
    </location>
</feature>
<dbReference type="Proteomes" id="UP001165289">
    <property type="component" value="Unassembled WGS sequence"/>
</dbReference>
<dbReference type="Pfam" id="PF10551">
    <property type="entry name" value="MULE"/>
    <property type="match status" value="1"/>
</dbReference>
<dbReference type="EMBL" id="JAKMXF010000313">
    <property type="protein sequence ID" value="KAI6650141.1"/>
    <property type="molecule type" value="Genomic_DNA"/>
</dbReference>
<keyword evidence="3" id="KW-1185">Reference proteome</keyword>
<evidence type="ECO:0000259" key="1">
    <source>
        <dbReference type="Pfam" id="PF10551"/>
    </source>
</evidence>
<dbReference type="InterPro" id="IPR018289">
    <property type="entry name" value="MULE_transposase_dom"/>
</dbReference>
<comment type="caution">
    <text evidence="2">The sequence shown here is derived from an EMBL/GenBank/DDBJ whole genome shotgun (WGS) entry which is preliminary data.</text>
</comment>
<gene>
    <name evidence="2" type="ORF">LOD99_6058</name>
</gene>
<protein>
    <recommendedName>
        <fullName evidence="1">MULE transposase domain-containing protein</fullName>
    </recommendedName>
</protein>
<reference evidence="2 3" key="1">
    <citation type="journal article" date="2023" name="BMC Biol.">
        <title>The compact genome of the sponge Oopsacas minuta (Hexactinellida) is lacking key metazoan core genes.</title>
        <authorList>
            <person name="Santini S."/>
            <person name="Schenkelaars Q."/>
            <person name="Jourda C."/>
            <person name="Duchesne M."/>
            <person name="Belahbib H."/>
            <person name="Rocher C."/>
            <person name="Selva M."/>
            <person name="Riesgo A."/>
            <person name="Vervoort M."/>
            <person name="Leys S.P."/>
            <person name="Kodjabachian L."/>
            <person name="Le Bivic A."/>
            <person name="Borchiellini C."/>
            <person name="Claverie J.M."/>
            <person name="Renard E."/>
        </authorList>
    </citation>
    <scope>NUCLEOTIDE SEQUENCE [LARGE SCALE GENOMIC DNA]</scope>
    <source>
        <strain evidence="2">SPO-2</strain>
    </source>
</reference>
<evidence type="ECO:0000313" key="3">
    <source>
        <dbReference type="Proteomes" id="UP001165289"/>
    </source>
</evidence>
<dbReference type="AlphaFoldDB" id="A0AAV7JP18"/>